<evidence type="ECO:0000313" key="8">
    <source>
        <dbReference type="EMBL" id="KAJ8898420.1"/>
    </source>
</evidence>
<evidence type="ECO:0000256" key="5">
    <source>
        <dbReference type="SAM" id="Phobius"/>
    </source>
</evidence>
<evidence type="ECO:0008006" key="10">
    <source>
        <dbReference type="Google" id="ProtNLM"/>
    </source>
</evidence>
<name>A0ABQ9IQ84_9NEOP</name>
<reference evidence="8 9" key="1">
    <citation type="submission" date="2023-02" db="EMBL/GenBank/DDBJ databases">
        <title>LHISI_Scaffold_Assembly.</title>
        <authorList>
            <person name="Stuart O.P."/>
            <person name="Cleave R."/>
            <person name="Magrath M.J.L."/>
            <person name="Mikheyev A.S."/>
        </authorList>
    </citation>
    <scope>NUCLEOTIDE SEQUENCE [LARGE SCALE GENOMIC DNA]</scope>
    <source>
        <strain evidence="8">Daus_M_001</strain>
        <tissue evidence="8">Leg muscle</tissue>
    </source>
</reference>
<evidence type="ECO:0000259" key="6">
    <source>
        <dbReference type="Pfam" id="PF04991"/>
    </source>
</evidence>
<dbReference type="Proteomes" id="UP001159363">
    <property type="component" value="Chromosome 1"/>
</dbReference>
<accession>A0ABQ9IQ84</accession>
<evidence type="ECO:0000313" key="9">
    <source>
        <dbReference type="Proteomes" id="UP001159363"/>
    </source>
</evidence>
<dbReference type="InterPro" id="IPR009644">
    <property type="entry name" value="FKTN/MNN4/W02B3.4-1"/>
</dbReference>
<dbReference type="InterPro" id="IPR045587">
    <property type="entry name" value="FKTN_N"/>
</dbReference>
<dbReference type="Pfam" id="PF04991">
    <property type="entry name" value="LicD"/>
    <property type="match status" value="1"/>
</dbReference>
<evidence type="ECO:0000256" key="4">
    <source>
        <dbReference type="ARBA" id="ARBA00023136"/>
    </source>
</evidence>
<sequence length="481" mass="55372">MRVRKKSAIHLCLAGGLVLLTVQLMLLGLLLYPQAQPRYFPASDASILANVSDRLGVRVFLVDPQSLQRVSAGRGDRGRTCVSCPHAFVALLQAGSTIQEEFVYAMQEKNFHIAIIYNVKPRELASDIPSKAPIGYFLKRNAAIQLVVFYEREGNYWWHGSINSDPDAPVKLRELGLSIYSLDFMRNEGAYEKFEITLSHDFQVPMNVPKDSVQFLREKSNSRFIECSVARMNEFYRIYGKNVTQETMKFSHRAWKLLSRAKTVLDKLNVRFWLSSGTCLGYYRQCGIIPYSKDVDIGIFITDFSENILPEFVAHGFSLKHWFGKINDSLEMSFMSNGIKLDIFFFYEDGPWLWNGGTQAKSGRKFRYLFPRFTLCWTEFLELKVRVPCETKAYIEANYGPDWFTPVTQWDWKSSPPNVRENGRWPEHEWPHVIRVITFDPHTPSCVKPNIVDSTVIVNGYGKAELVHENCVKVERAGFYL</sequence>
<comment type="caution">
    <text evidence="8">The sequence shown here is derived from an EMBL/GenBank/DDBJ whole genome shotgun (WGS) entry which is preliminary data.</text>
</comment>
<dbReference type="EMBL" id="JARBHB010000001">
    <property type="protein sequence ID" value="KAJ8898420.1"/>
    <property type="molecule type" value="Genomic_DNA"/>
</dbReference>
<evidence type="ECO:0000259" key="7">
    <source>
        <dbReference type="Pfam" id="PF19737"/>
    </source>
</evidence>
<proteinExistence type="predicted"/>
<dbReference type="Pfam" id="PF19737">
    <property type="entry name" value="FKTN_N"/>
    <property type="match status" value="1"/>
</dbReference>
<evidence type="ECO:0000256" key="1">
    <source>
        <dbReference type="ARBA" id="ARBA00004167"/>
    </source>
</evidence>
<feature type="domain" description="LicD/FKTN/FKRP nucleotidyltransferase" evidence="6">
    <location>
        <begin position="268"/>
        <end position="304"/>
    </location>
</feature>
<evidence type="ECO:0000256" key="2">
    <source>
        <dbReference type="ARBA" id="ARBA00022692"/>
    </source>
</evidence>
<comment type="subcellular location">
    <subcellularLocation>
        <location evidence="1">Membrane</location>
        <topology evidence="1">Single-pass membrane protein</topology>
    </subcellularLocation>
</comment>
<gene>
    <name evidence="8" type="ORF">PR048_003780</name>
</gene>
<keyword evidence="3 5" id="KW-1133">Transmembrane helix</keyword>
<feature type="domain" description="Ribitol-5-phosphate transferase FKTN N-terminal" evidence="7">
    <location>
        <begin position="80"/>
        <end position="254"/>
    </location>
</feature>
<dbReference type="InterPro" id="IPR007074">
    <property type="entry name" value="LicD/FKTN/FKRP_NTP_transf"/>
</dbReference>
<protein>
    <recommendedName>
        <fullName evidence="10">Fukutin</fullName>
    </recommendedName>
</protein>
<dbReference type="PANTHER" id="PTHR15407">
    <property type="entry name" value="FUKUTIN-RELATED"/>
    <property type="match status" value="1"/>
</dbReference>
<feature type="transmembrane region" description="Helical" evidence="5">
    <location>
        <begin position="12"/>
        <end position="32"/>
    </location>
</feature>
<keyword evidence="2 5" id="KW-0812">Transmembrane</keyword>
<dbReference type="PANTHER" id="PTHR15407:SF28">
    <property type="entry name" value="RIBITOL-5-PHOSPHATE TRANSFERASE FKTN"/>
    <property type="match status" value="1"/>
</dbReference>
<evidence type="ECO:0000256" key="3">
    <source>
        <dbReference type="ARBA" id="ARBA00022989"/>
    </source>
</evidence>
<keyword evidence="4 5" id="KW-0472">Membrane</keyword>
<keyword evidence="9" id="KW-1185">Reference proteome</keyword>
<organism evidence="8 9">
    <name type="scientific">Dryococelus australis</name>
    <dbReference type="NCBI Taxonomy" id="614101"/>
    <lineage>
        <taxon>Eukaryota</taxon>
        <taxon>Metazoa</taxon>
        <taxon>Ecdysozoa</taxon>
        <taxon>Arthropoda</taxon>
        <taxon>Hexapoda</taxon>
        <taxon>Insecta</taxon>
        <taxon>Pterygota</taxon>
        <taxon>Neoptera</taxon>
        <taxon>Polyneoptera</taxon>
        <taxon>Phasmatodea</taxon>
        <taxon>Verophasmatodea</taxon>
        <taxon>Anareolatae</taxon>
        <taxon>Phasmatidae</taxon>
        <taxon>Eurycanthinae</taxon>
        <taxon>Dryococelus</taxon>
    </lineage>
</organism>